<comment type="similarity">
    <text evidence="5">Belongs to the L2HGDH family.</text>
</comment>
<reference evidence="7 8" key="1">
    <citation type="journal article" date="2016" name="BMC Genomics">
        <title>Combined genomic and structural analyses of a cultured magnetotactic bacterium reveals its niche adaptation to a dynamic environment.</title>
        <authorList>
            <person name="Araujo A.C."/>
            <person name="Morillo V."/>
            <person name="Cypriano J."/>
            <person name="Teixeira L.C."/>
            <person name="Leao P."/>
            <person name="Lyra S."/>
            <person name="Almeida L.G."/>
            <person name="Bazylinski D.A."/>
            <person name="Vasconcellos A.T."/>
            <person name="Abreu F."/>
            <person name="Lins U."/>
        </authorList>
    </citation>
    <scope>NUCLEOTIDE SEQUENCE [LARGE SCALE GENOMIC DNA]</scope>
    <source>
        <strain evidence="7 8">IT-1</strain>
    </source>
</reference>
<dbReference type="PANTHER" id="PTHR43104:SF2">
    <property type="entry name" value="L-2-HYDROXYGLUTARATE DEHYDROGENASE, MITOCHONDRIAL"/>
    <property type="match status" value="1"/>
</dbReference>
<evidence type="ECO:0000256" key="3">
    <source>
        <dbReference type="ARBA" id="ARBA00022827"/>
    </source>
</evidence>
<dbReference type="SUPFAM" id="SSF51905">
    <property type="entry name" value="FAD/NAD(P)-binding domain"/>
    <property type="match status" value="1"/>
</dbReference>
<dbReference type="InterPro" id="IPR036188">
    <property type="entry name" value="FAD/NAD-bd_sf"/>
</dbReference>
<evidence type="ECO:0000256" key="5">
    <source>
        <dbReference type="ARBA" id="ARBA00037941"/>
    </source>
</evidence>
<proteinExistence type="inferred from homology"/>
<evidence type="ECO:0000256" key="2">
    <source>
        <dbReference type="ARBA" id="ARBA00022630"/>
    </source>
</evidence>
<sequence>MQTTDFLIIGGGVIGVSLALEAKRRQPSARVVLADKEPKLGLHASGRNSGVLHAGFYYTADSLKARFTRDGCAAWTEYALERGLRINQCGKLVVAQEESDLPAMDELERRGAANGVKLERMDVQQAKEVEPRVKTVERALFSPATASVDPREALASLEQDARDAGVEFVVDAPWRGRDGAAARVGNEQYAYGYLINAAGLYADQIAREYNFCQDHVILPFKGLYLYGDEPVGALRTHIYPVPNLANPFLGVHFTLTADGHVKVGPTAIPAFWREHYQGFSNFNFGEAIDIVGREMGLWLRNEFNFRRLAREELAKYRRGHMVALASKLLEGVEPSQYRRWGKPGIRAQLFDVKQQKLEMDFRYEGDTGSFHVLNAVSPGFTCAPPFSRYLFDQMERLRAL</sequence>
<accession>A0A1Y2K7K9</accession>
<comment type="cofactor">
    <cofactor evidence="1">
        <name>FAD</name>
        <dbReference type="ChEBI" id="CHEBI:57692"/>
    </cofactor>
</comment>
<dbReference type="Gene3D" id="3.30.9.10">
    <property type="entry name" value="D-Amino Acid Oxidase, subunit A, domain 2"/>
    <property type="match status" value="1"/>
</dbReference>
<dbReference type="AlphaFoldDB" id="A0A1Y2K7K9"/>
<feature type="domain" description="FAD dependent oxidoreductase" evidence="6">
    <location>
        <begin position="5"/>
        <end position="391"/>
    </location>
</feature>
<evidence type="ECO:0000313" key="7">
    <source>
        <dbReference type="EMBL" id="OSM06165.1"/>
    </source>
</evidence>
<dbReference type="Pfam" id="PF01266">
    <property type="entry name" value="DAO"/>
    <property type="match status" value="1"/>
</dbReference>
<dbReference type="PANTHER" id="PTHR43104">
    <property type="entry name" value="L-2-HYDROXYGLUTARATE DEHYDROGENASE, MITOCHONDRIAL"/>
    <property type="match status" value="1"/>
</dbReference>
<organism evidence="7 8">
    <name type="scientific">Magnetofaba australis IT-1</name>
    <dbReference type="NCBI Taxonomy" id="1434232"/>
    <lineage>
        <taxon>Bacteria</taxon>
        <taxon>Pseudomonadati</taxon>
        <taxon>Pseudomonadota</taxon>
        <taxon>Magnetococcia</taxon>
        <taxon>Magnetococcales</taxon>
        <taxon>Magnetococcaceae</taxon>
        <taxon>Magnetofaba</taxon>
    </lineage>
</organism>
<dbReference type="GO" id="GO:0047545">
    <property type="term" value="F:(S)-2-hydroxyglutarate dehydrogenase activity"/>
    <property type="evidence" value="ECO:0007669"/>
    <property type="project" value="TreeGrafter"/>
</dbReference>
<dbReference type="Proteomes" id="UP000194003">
    <property type="component" value="Unassembled WGS sequence"/>
</dbReference>
<dbReference type="STRING" id="1434232.MAIT1_01133"/>
<keyword evidence="2" id="KW-0285">Flavoprotein</keyword>
<evidence type="ECO:0000256" key="4">
    <source>
        <dbReference type="ARBA" id="ARBA00023002"/>
    </source>
</evidence>
<dbReference type="Gene3D" id="3.50.50.60">
    <property type="entry name" value="FAD/NAD(P)-binding domain"/>
    <property type="match status" value="1"/>
</dbReference>
<protein>
    <submittedName>
        <fullName evidence="7">Putative FAD dependent oxidoreductase</fullName>
    </submittedName>
</protein>
<dbReference type="InterPro" id="IPR006076">
    <property type="entry name" value="FAD-dep_OxRdtase"/>
</dbReference>
<evidence type="ECO:0000256" key="1">
    <source>
        <dbReference type="ARBA" id="ARBA00001974"/>
    </source>
</evidence>
<name>A0A1Y2K7K9_9PROT</name>
<evidence type="ECO:0000259" key="6">
    <source>
        <dbReference type="Pfam" id="PF01266"/>
    </source>
</evidence>
<evidence type="ECO:0000313" key="8">
    <source>
        <dbReference type="Proteomes" id="UP000194003"/>
    </source>
</evidence>
<keyword evidence="8" id="KW-1185">Reference proteome</keyword>
<gene>
    <name evidence="7" type="ORF">MAIT1_01133</name>
</gene>
<keyword evidence="4" id="KW-0560">Oxidoreductase</keyword>
<dbReference type="EMBL" id="LVJN01000016">
    <property type="protein sequence ID" value="OSM06165.1"/>
    <property type="molecule type" value="Genomic_DNA"/>
</dbReference>
<dbReference type="OrthoDB" id="9801699at2"/>
<dbReference type="RefSeq" id="WP_085441300.1">
    <property type="nucleotide sequence ID" value="NZ_LVJN01000016.1"/>
</dbReference>
<keyword evidence="3" id="KW-0274">FAD</keyword>
<comment type="caution">
    <text evidence="7">The sequence shown here is derived from an EMBL/GenBank/DDBJ whole genome shotgun (WGS) entry which is preliminary data.</text>
</comment>